<accession>A0A1D8GLT8</accession>
<proteinExistence type="predicted"/>
<name>A0A1D8GLT8_9FIRM</name>
<organism evidence="1 2">
    <name type="scientific">Geosporobacter ferrireducens</name>
    <dbReference type="NCBI Taxonomy" id="1424294"/>
    <lineage>
        <taxon>Bacteria</taxon>
        <taxon>Bacillati</taxon>
        <taxon>Bacillota</taxon>
        <taxon>Clostridia</taxon>
        <taxon>Peptostreptococcales</taxon>
        <taxon>Thermotaleaceae</taxon>
        <taxon>Geosporobacter</taxon>
    </lineage>
</organism>
<evidence type="ECO:0000313" key="2">
    <source>
        <dbReference type="Proteomes" id="UP000095743"/>
    </source>
</evidence>
<sequence length="150" mass="17560">MKKFASILIVLTVFSIIMFYPRPLVQIIGEEPIIDSDAHLRVIHRNAIIESGDVVEAYSQKHAKDILDFLQSYKYQRTNVSYRKLDDMESYSVKIINNENEVLRATIRGDRYLSIIDKNGNYSSYKVSRNEFDIEFLQDLYESLRVLSNK</sequence>
<dbReference type="RefSeq" id="WP_069980152.1">
    <property type="nucleotide sequence ID" value="NZ_CP017269.1"/>
</dbReference>
<dbReference type="AlphaFoldDB" id="A0A1D8GLT8"/>
<dbReference type="EMBL" id="CP017269">
    <property type="protein sequence ID" value="AOT71869.1"/>
    <property type="molecule type" value="Genomic_DNA"/>
</dbReference>
<protein>
    <submittedName>
        <fullName evidence="1">Uncharacterized protein</fullName>
    </submittedName>
</protein>
<gene>
    <name evidence="1" type="ORF">Gferi_21420</name>
</gene>
<evidence type="ECO:0000313" key="1">
    <source>
        <dbReference type="EMBL" id="AOT71869.1"/>
    </source>
</evidence>
<dbReference type="Proteomes" id="UP000095743">
    <property type="component" value="Chromosome"/>
</dbReference>
<keyword evidence="2" id="KW-1185">Reference proteome</keyword>
<dbReference type="OrthoDB" id="1967028at2"/>
<reference evidence="1 2" key="1">
    <citation type="submission" date="2016-09" db="EMBL/GenBank/DDBJ databases">
        <title>Genomic analysis reveals versatility of anaerobic energy metabolism of Geosporobacter ferrireducens IRF9 of phylum Firmicutes.</title>
        <authorList>
            <person name="Kim S.-J."/>
        </authorList>
    </citation>
    <scope>NUCLEOTIDE SEQUENCE [LARGE SCALE GENOMIC DNA]</scope>
    <source>
        <strain evidence="1 2">IRF9</strain>
    </source>
</reference>
<dbReference type="KEGG" id="gfe:Gferi_21420"/>